<reference evidence="9" key="1">
    <citation type="submission" date="2023-03" db="EMBL/GenBank/DDBJ databases">
        <title>Andean soil-derived lignocellulolytic bacterial consortium as a source of novel taxa and putative plastic-active enzymes.</title>
        <authorList>
            <person name="Diaz-Garcia L."/>
            <person name="Chuvochina M."/>
            <person name="Feuerriegel G."/>
            <person name="Bunk B."/>
            <person name="Sproer C."/>
            <person name="Streit W.R."/>
            <person name="Rodriguez L.M."/>
            <person name="Overmann J."/>
            <person name="Jimenez D.J."/>
        </authorList>
    </citation>
    <scope>NUCLEOTIDE SEQUENCE</scope>
    <source>
        <strain evidence="9">MAG 7</strain>
    </source>
</reference>
<evidence type="ECO:0000256" key="5">
    <source>
        <dbReference type="ARBA" id="ARBA00023049"/>
    </source>
</evidence>
<keyword evidence="1 6" id="KW-0645">Protease</keyword>
<dbReference type="GO" id="GO:0046872">
    <property type="term" value="F:metal ion binding"/>
    <property type="evidence" value="ECO:0007669"/>
    <property type="project" value="UniProtKB-KW"/>
</dbReference>
<evidence type="ECO:0000256" key="1">
    <source>
        <dbReference type="ARBA" id="ARBA00022670"/>
    </source>
</evidence>
<dbReference type="InterPro" id="IPR051156">
    <property type="entry name" value="Mito/Outer_Membr_Metalloprot"/>
</dbReference>
<keyword evidence="4 6" id="KW-0862">Zinc</keyword>
<keyword evidence="3 6" id="KW-0378">Hydrolase</keyword>
<evidence type="ECO:0000256" key="2">
    <source>
        <dbReference type="ARBA" id="ARBA00022723"/>
    </source>
</evidence>
<evidence type="ECO:0000313" key="9">
    <source>
        <dbReference type="EMBL" id="WEK38072.1"/>
    </source>
</evidence>
<dbReference type="GO" id="GO:0004222">
    <property type="term" value="F:metalloendopeptidase activity"/>
    <property type="evidence" value="ECO:0007669"/>
    <property type="project" value="InterPro"/>
</dbReference>
<protein>
    <submittedName>
        <fullName evidence="9">M48 family metallopeptidase</fullName>
    </submittedName>
</protein>
<dbReference type="AlphaFoldDB" id="A0AAJ5WYU8"/>
<keyword evidence="7" id="KW-0472">Membrane</keyword>
<sequence length="366" mass="41517">MPGATASYYNNIAGPYRARLILSSVTLTIRYEDEQNQQQEMHWLGEKIISLEERVNDAELRYPGANGQPEERLIIHDQETIQGIKKQFAHQPFARTGRAPRPFRSGWSKLLLLLGFFGALLLAAYLWMIPWLGERVAMNFSRNYEVEIGEHLYSSTISQYTIDTHKTTQVNHFYGLLQYQTNYPVSITVVNAGTPNAFAIPGGHIVVFDAILEKMKTPEQLAALLGHEVSHIALRHSLRNIFRSLARKMFLSLLLGSESGITAVIVNNADALKGLEYSRELETEADENGMRLMSHNHIDPNGMLQLMELLQDATQGTGTVNFLSTHPVFDRRIDHIKAQLRTLQTPRETNDSLSSLFQQLQTSQRW</sequence>
<dbReference type="PANTHER" id="PTHR22726:SF1">
    <property type="entry name" value="METALLOENDOPEPTIDASE OMA1, MITOCHONDRIAL"/>
    <property type="match status" value="1"/>
</dbReference>
<feature type="domain" description="Peptidase M48" evidence="8">
    <location>
        <begin position="186"/>
        <end position="338"/>
    </location>
</feature>
<evidence type="ECO:0000256" key="7">
    <source>
        <dbReference type="SAM" id="Phobius"/>
    </source>
</evidence>
<comment type="cofactor">
    <cofactor evidence="6">
        <name>Zn(2+)</name>
        <dbReference type="ChEBI" id="CHEBI:29105"/>
    </cofactor>
    <text evidence="6">Binds 1 zinc ion per subunit.</text>
</comment>
<organism evidence="9 10">
    <name type="scientific">Candidatus Pseudobacter hemicellulosilyticus</name>
    <dbReference type="NCBI Taxonomy" id="3121375"/>
    <lineage>
        <taxon>Bacteria</taxon>
        <taxon>Pseudomonadati</taxon>
        <taxon>Bacteroidota</taxon>
        <taxon>Chitinophagia</taxon>
        <taxon>Chitinophagales</taxon>
        <taxon>Chitinophagaceae</taxon>
        <taxon>Pseudobacter</taxon>
    </lineage>
</organism>
<evidence type="ECO:0000313" key="10">
    <source>
        <dbReference type="Proteomes" id="UP001220610"/>
    </source>
</evidence>
<feature type="transmembrane region" description="Helical" evidence="7">
    <location>
        <begin position="110"/>
        <end position="133"/>
    </location>
</feature>
<dbReference type="EMBL" id="CP119311">
    <property type="protein sequence ID" value="WEK38072.1"/>
    <property type="molecule type" value="Genomic_DNA"/>
</dbReference>
<dbReference type="CDD" id="cd07332">
    <property type="entry name" value="M48C_Oma1_like"/>
    <property type="match status" value="1"/>
</dbReference>
<evidence type="ECO:0000256" key="3">
    <source>
        <dbReference type="ARBA" id="ARBA00022801"/>
    </source>
</evidence>
<comment type="similarity">
    <text evidence="6">Belongs to the peptidase M48 family.</text>
</comment>
<keyword evidence="2" id="KW-0479">Metal-binding</keyword>
<keyword evidence="7" id="KW-0812">Transmembrane</keyword>
<keyword evidence="5 6" id="KW-0482">Metalloprotease</keyword>
<proteinExistence type="inferred from homology"/>
<evidence type="ECO:0000256" key="4">
    <source>
        <dbReference type="ARBA" id="ARBA00022833"/>
    </source>
</evidence>
<dbReference type="GO" id="GO:0051603">
    <property type="term" value="P:proteolysis involved in protein catabolic process"/>
    <property type="evidence" value="ECO:0007669"/>
    <property type="project" value="TreeGrafter"/>
</dbReference>
<evidence type="ECO:0000256" key="6">
    <source>
        <dbReference type="RuleBase" id="RU003983"/>
    </source>
</evidence>
<dbReference type="Gene3D" id="3.30.2010.10">
    <property type="entry name" value="Metalloproteases ('zincins'), catalytic domain"/>
    <property type="match status" value="1"/>
</dbReference>
<evidence type="ECO:0000259" key="8">
    <source>
        <dbReference type="Pfam" id="PF01435"/>
    </source>
</evidence>
<dbReference type="PANTHER" id="PTHR22726">
    <property type="entry name" value="METALLOENDOPEPTIDASE OMA1"/>
    <property type="match status" value="1"/>
</dbReference>
<accession>A0AAJ5WYU8</accession>
<dbReference type="Proteomes" id="UP001220610">
    <property type="component" value="Chromosome"/>
</dbReference>
<dbReference type="GO" id="GO:0016020">
    <property type="term" value="C:membrane"/>
    <property type="evidence" value="ECO:0007669"/>
    <property type="project" value="TreeGrafter"/>
</dbReference>
<dbReference type="InterPro" id="IPR001915">
    <property type="entry name" value="Peptidase_M48"/>
</dbReference>
<dbReference type="Pfam" id="PF01435">
    <property type="entry name" value="Peptidase_M48"/>
    <property type="match status" value="1"/>
</dbReference>
<name>A0AAJ5WYU8_9BACT</name>
<keyword evidence="7" id="KW-1133">Transmembrane helix</keyword>
<gene>
    <name evidence="9" type="ORF">P0Y53_11235</name>
</gene>